<evidence type="ECO:0000256" key="1">
    <source>
        <dbReference type="SAM" id="MobiDB-lite"/>
    </source>
</evidence>
<feature type="region of interest" description="Disordered" evidence="1">
    <location>
        <begin position="78"/>
        <end position="105"/>
    </location>
</feature>
<accession>M8BWJ7</accession>
<name>M8BWJ7_AEGTA</name>
<dbReference type="EnsemblPlants" id="EMT26198">
    <property type="protein sequence ID" value="EMT26198"/>
    <property type="gene ID" value="F775_27529"/>
</dbReference>
<feature type="compositionally biased region" description="Basic and acidic residues" evidence="1">
    <location>
        <begin position="1"/>
        <end position="15"/>
    </location>
</feature>
<organism evidence="2">
    <name type="scientific">Aegilops tauschii</name>
    <name type="common">Tausch's goatgrass</name>
    <name type="synonym">Aegilops squarrosa</name>
    <dbReference type="NCBI Taxonomy" id="37682"/>
    <lineage>
        <taxon>Eukaryota</taxon>
        <taxon>Viridiplantae</taxon>
        <taxon>Streptophyta</taxon>
        <taxon>Embryophyta</taxon>
        <taxon>Tracheophyta</taxon>
        <taxon>Spermatophyta</taxon>
        <taxon>Magnoliopsida</taxon>
        <taxon>Liliopsida</taxon>
        <taxon>Poales</taxon>
        <taxon>Poaceae</taxon>
        <taxon>BOP clade</taxon>
        <taxon>Pooideae</taxon>
        <taxon>Triticodae</taxon>
        <taxon>Triticeae</taxon>
        <taxon>Triticinae</taxon>
        <taxon>Aegilops</taxon>
    </lineage>
</organism>
<dbReference type="ExpressionAtlas" id="M8BWJ7">
    <property type="expression patterns" value="baseline"/>
</dbReference>
<feature type="region of interest" description="Disordered" evidence="1">
    <location>
        <begin position="1"/>
        <end position="31"/>
    </location>
</feature>
<dbReference type="AlphaFoldDB" id="M8BWJ7"/>
<feature type="region of interest" description="Disordered" evidence="1">
    <location>
        <begin position="118"/>
        <end position="144"/>
    </location>
</feature>
<reference evidence="2" key="1">
    <citation type="submission" date="2015-06" db="UniProtKB">
        <authorList>
            <consortium name="EnsemblPlants"/>
        </authorList>
    </citation>
    <scope>IDENTIFICATION</scope>
</reference>
<evidence type="ECO:0000313" key="2">
    <source>
        <dbReference type="EnsemblPlants" id="EMT26198"/>
    </source>
</evidence>
<protein>
    <submittedName>
        <fullName evidence="2">Uncharacterized protein</fullName>
    </submittedName>
</protein>
<sequence length="377" mass="42666">MEGGLRKKTEIKSGKMEAGQGTEMEGELRKEQERIRKLRDQLIKSCESSTDPATQRIFLDQLDILWREEYALRTKMSKSGMEIQRAPGSDTDSDSDSGNEMGSSGVHPYLIRMEWRLRKETERDSSKGTEMESGKEQEMEGKLSKEHERLRKVRYQLNKRCDSTKDPATQRILLTRQEILWTKEQALLTVMRQSGMEIERDPDSDSGNEMGRDSPLISMEWGLSKGTERDASGKEMGQMGHDDLVVALSSHLEVLRREISFLRTEVTSRGYGLAGNGNKADQEHIIMSNLSLDDTLLKKKFYAAAGAGQEQRSAFGGMPDLLLVRVRRLTKFVSYWGQLIAAAAAWLQHTLVKQGQAKGECEQRNDVRPGHLRQAAQ</sequence>
<proteinExistence type="predicted"/>